<comment type="caution">
    <text evidence="1">The sequence shown here is derived from an EMBL/GenBank/DDBJ whole genome shotgun (WGS) entry which is preliminary data.</text>
</comment>
<name>A0AB34IV98_PRYPA</name>
<dbReference type="Proteomes" id="UP001515480">
    <property type="component" value="Unassembled WGS sequence"/>
</dbReference>
<evidence type="ECO:0000313" key="1">
    <source>
        <dbReference type="EMBL" id="KAL1504925.1"/>
    </source>
</evidence>
<organism evidence="1 2">
    <name type="scientific">Prymnesium parvum</name>
    <name type="common">Toxic golden alga</name>
    <dbReference type="NCBI Taxonomy" id="97485"/>
    <lineage>
        <taxon>Eukaryota</taxon>
        <taxon>Haptista</taxon>
        <taxon>Haptophyta</taxon>
        <taxon>Prymnesiophyceae</taxon>
        <taxon>Prymnesiales</taxon>
        <taxon>Prymnesiaceae</taxon>
        <taxon>Prymnesium</taxon>
    </lineage>
</organism>
<sequence length="230" mass="25810">MCWPSTLLAMLAHCRGKGCRASNASTSLAAAGAPNPFSRQFTSEFVIELLGEHLQGNYSTALYGAPGRVPLKDLKLVWLPLLSKDALRAIVEVGGICLLHAKFLFPPFYSPHNPKFDPVGSMWIRFGASYYNHPIPNHSWVEVTHCGAASGRTRDIPLDSDEWSPPFSTIQAHERSSRKANGVDLSQFDSLQITGHKEYFSVERRHEIIMLHQPNFLQVVPTRWDWTQQV</sequence>
<keyword evidence="2" id="KW-1185">Reference proteome</keyword>
<gene>
    <name evidence="1" type="ORF">AB1Y20_008692</name>
</gene>
<reference evidence="1 2" key="1">
    <citation type="journal article" date="2024" name="Science">
        <title>Giant polyketide synthase enzymes in the biosynthesis of giant marine polyether toxins.</title>
        <authorList>
            <person name="Fallon T.R."/>
            <person name="Shende V.V."/>
            <person name="Wierzbicki I.H."/>
            <person name="Pendleton A.L."/>
            <person name="Watervoot N.F."/>
            <person name="Auber R.P."/>
            <person name="Gonzalez D.J."/>
            <person name="Wisecaver J.H."/>
            <person name="Moore B.S."/>
        </authorList>
    </citation>
    <scope>NUCLEOTIDE SEQUENCE [LARGE SCALE GENOMIC DNA]</scope>
    <source>
        <strain evidence="1 2">12B1</strain>
    </source>
</reference>
<proteinExistence type="predicted"/>
<evidence type="ECO:0000313" key="2">
    <source>
        <dbReference type="Proteomes" id="UP001515480"/>
    </source>
</evidence>
<dbReference type="AlphaFoldDB" id="A0AB34IV98"/>
<dbReference type="EMBL" id="JBGBPQ010000019">
    <property type="protein sequence ID" value="KAL1504925.1"/>
    <property type="molecule type" value="Genomic_DNA"/>
</dbReference>
<accession>A0AB34IV98</accession>
<protein>
    <submittedName>
        <fullName evidence="1">Uncharacterized protein</fullName>
    </submittedName>
</protein>